<feature type="transmembrane region" description="Helical" evidence="6">
    <location>
        <begin position="237"/>
        <end position="260"/>
    </location>
</feature>
<keyword evidence="4 6" id="KW-1133">Transmembrane helix</keyword>
<keyword evidence="8" id="KW-1185">Reference proteome</keyword>
<gene>
    <name evidence="7" type="ORF">SAMN05216216_101206</name>
</gene>
<proteinExistence type="predicted"/>
<evidence type="ECO:0000256" key="3">
    <source>
        <dbReference type="ARBA" id="ARBA00022692"/>
    </source>
</evidence>
<evidence type="ECO:0000256" key="5">
    <source>
        <dbReference type="ARBA" id="ARBA00023136"/>
    </source>
</evidence>
<evidence type="ECO:0000256" key="6">
    <source>
        <dbReference type="SAM" id="Phobius"/>
    </source>
</evidence>
<evidence type="ECO:0000313" key="8">
    <source>
        <dbReference type="Proteomes" id="UP000199008"/>
    </source>
</evidence>
<feature type="transmembrane region" description="Helical" evidence="6">
    <location>
        <begin position="20"/>
        <end position="36"/>
    </location>
</feature>
<dbReference type="STRING" id="576118.SAMN05216216_101206"/>
<evidence type="ECO:0000256" key="4">
    <source>
        <dbReference type="ARBA" id="ARBA00022989"/>
    </source>
</evidence>
<feature type="transmembrane region" description="Helical" evidence="6">
    <location>
        <begin position="66"/>
        <end position="88"/>
    </location>
</feature>
<dbReference type="InterPro" id="IPR003339">
    <property type="entry name" value="ABC/ECF_trnsptr_transmembrane"/>
</dbReference>
<feature type="transmembrane region" description="Helical" evidence="6">
    <location>
        <begin position="43"/>
        <end position="60"/>
    </location>
</feature>
<name>A0A1G9AC91_9BACL</name>
<feature type="transmembrane region" description="Helical" evidence="6">
    <location>
        <begin position="109"/>
        <end position="129"/>
    </location>
</feature>
<dbReference type="Proteomes" id="UP000199008">
    <property type="component" value="Unassembled WGS sequence"/>
</dbReference>
<dbReference type="CDD" id="cd16914">
    <property type="entry name" value="EcfT"/>
    <property type="match status" value="1"/>
</dbReference>
<organism evidence="7 8">
    <name type="scientific">Lacicoccus qingdaonensis</name>
    <dbReference type="NCBI Taxonomy" id="576118"/>
    <lineage>
        <taxon>Bacteria</taxon>
        <taxon>Bacillati</taxon>
        <taxon>Bacillota</taxon>
        <taxon>Bacilli</taxon>
        <taxon>Bacillales</taxon>
        <taxon>Salinicoccaceae</taxon>
        <taxon>Lacicoccus</taxon>
    </lineage>
</organism>
<dbReference type="InterPro" id="IPR051611">
    <property type="entry name" value="ECF_transporter_component"/>
</dbReference>
<keyword evidence="3 6" id="KW-0812">Transmembrane</keyword>
<reference evidence="8" key="1">
    <citation type="submission" date="2016-10" db="EMBL/GenBank/DDBJ databases">
        <authorList>
            <person name="Varghese N."/>
            <person name="Submissions S."/>
        </authorList>
    </citation>
    <scope>NUCLEOTIDE SEQUENCE [LARGE SCALE GENOMIC DNA]</scope>
    <source>
        <strain evidence="8">CGMCC 1.8895</strain>
    </source>
</reference>
<evidence type="ECO:0000313" key="7">
    <source>
        <dbReference type="EMBL" id="SDK25002.1"/>
    </source>
</evidence>
<keyword evidence="5 6" id="KW-0472">Membrane</keyword>
<dbReference type="Pfam" id="PF02361">
    <property type="entry name" value="CbiQ"/>
    <property type="match status" value="1"/>
</dbReference>
<keyword evidence="2" id="KW-1003">Cell membrane</keyword>
<evidence type="ECO:0000256" key="2">
    <source>
        <dbReference type="ARBA" id="ARBA00022475"/>
    </source>
</evidence>
<dbReference type="PANTHER" id="PTHR34857:SF2">
    <property type="entry name" value="SLL0384 PROTEIN"/>
    <property type="match status" value="1"/>
</dbReference>
<dbReference type="GO" id="GO:0005886">
    <property type="term" value="C:plasma membrane"/>
    <property type="evidence" value="ECO:0007669"/>
    <property type="project" value="UniProtKB-ARBA"/>
</dbReference>
<dbReference type="PANTHER" id="PTHR34857">
    <property type="entry name" value="SLL0384 PROTEIN"/>
    <property type="match status" value="1"/>
</dbReference>
<feature type="transmembrane region" description="Helical" evidence="6">
    <location>
        <begin position="149"/>
        <end position="170"/>
    </location>
</feature>
<comment type="subcellular location">
    <subcellularLocation>
        <location evidence="1">Membrane</location>
        <topology evidence="1">Multi-pass membrane protein</topology>
    </subcellularLocation>
</comment>
<evidence type="ECO:0000256" key="1">
    <source>
        <dbReference type="ARBA" id="ARBA00004141"/>
    </source>
</evidence>
<sequence length="266" mass="30594">MTVMLEHIKKYYTFVDKTNPLTKILIGLLLFLLVVLMHNPNQLFYLAMIMLVALVVLSGIQLRYLLVMLALFLVFGAFSAMYMVFYGAGTTTLFRFGLIHITEESLIRGIHIMMRGLTLSFFGALVIFTTKLTDVFYSLMIQLRLKPKFAYSFMAAIRMVPIIAGEYMMLRQARKVRKPLIHKRHISGLKGFITTVITLLSQSIRRAYRLGVAMEAKQFDDGPRTYYYQTSFSKYDVLFVEMVIVIAFVSFFLGTEFSLINVTDAR</sequence>
<dbReference type="AlphaFoldDB" id="A0A1G9AC91"/>
<protein>
    <submittedName>
        <fullName evidence="7">Energy-coupling factor transport system permease protein</fullName>
    </submittedName>
</protein>
<accession>A0A1G9AC91</accession>
<dbReference type="EMBL" id="FNFY01000001">
    <property type="protein sequence ID" value="SDK25002.1"/>
    <property type="molecule type" value="Genomic_DNA"/>
</dbReference>